<keyword evidence="2" id="KW-0027">Amidation</keyword>
<organism evidence="5 6">
    <name type="scientific">Trichonephila clavata</name>
    <name type="common">Joro spider</name>
    <name type="synonym">Nephila clavata</name>
    <dbReference type="NCBI Taxonomy" id="2740835"/>
    <lineage>
        <taxon>Eukaryota</taxon>
        <taxon>Metazoa</taxon>
        <taxon>Ecdysozoa</taxon>
        <taxon>Arthropoda</taxon>
        <taxon>Chelicerata</taxon>
        <taxon>Arachnida</taxon>
        <taxon>Araneae</taxon>
        <taxon>Araneomorphae</taxon>
        <taxon>Entelegynae</taxon>
        <taxon>Araneoidea</taxon>
        <taxon>Nephilidae</taxon>
        <taxon>Trichonephila</taxon>
    </lineage>
</organism>
<evidence type="ECO:0000256" key="4">
    <source>
        <dbReference type="SAM" id="MobiDB-lite"/>
    </source>
</evidence>
<feature type="region of interest" description="Disordered" evidence="4">
    <location>
        <begin position="121"/>
        <end position="148"/>
    </location>
</feature>
<comment type="similarity">
    <text evidence="1">Belongs to the pyrokinin family.</text>
</comment>
<dbReference type="Proteomes" id="UP000887116">
    <property type="component" value="Unassembled WGS sequence"/>
</dbReference>
<accession>A0A8X6L163</accession>
<feature type="compositionally biased region" description="Polar residues" evidence="4">
    <location>
        <begin position="219"/>
        <end position="230"/>
    </location>
</feature>
<reference evidence="5" key="1">
    <citation type="submission" date="2020-07" db="EMBL/GenBank/DDBJ databases">
        <title>Multicomponent nature underlies the extraordinary mechanical properties of spider dragline silk.</title>
        <authorList>
            <person name="Kono N."/>
            <person name="Nakamura H."/>
            <person name="Mori M."/>
            <person name="Yoshida Y."/>
            <person name="Ohtoshi R."/>
            <person name="Malay A.D."/>
            <person name="Moran D.A.P."/>
            <person name="Tomita M."/>
            <person name="Numata K."/>
            <person name="Arakawa K."/>
        </authorList>
    </citation>
    <scope>NUCLEOTIDE SEQUENCE</scope>
</reference>
<feature type="region of interest" description="Disordered" evidence="4">
    <location>
        <begin position="193"/>
        <end position="246"/>
    </location>
</feature>
<comment type="caution">
    <text evidence="5">The sequence shown here is derived from an EMBL/GenBank/DDBJ whole genome shotgun (WGS) entry which is preliminary data.</text>
</comment>
<evidence type="ECO:0000256" key="1">
    <source>
        <dbReference type="ARBA" id="ARBA00007714"/>
    </source>
</evidence>
<feature type="compositionally biased region" description="Polar residues" evidence="4">
    <location>
        <begin position="237"/>
        <end position="246"/>
    </location>
</feature>
<dbReference type="EMBL" id="BMAO01023895">
    <property type="protein sequence ID" value="GFQ91666.1"/>
    <property type="molecule type" value="Genomic_DNA"/>
</dbReference>
<evidence type="ECO:0000256" key="3">
    <source>
        <dbReference type="ARBA" id="ARBA00023320"/>
    </source>
</evidence>
<dbReference type="AlphaFoldDB" id="A0A8X6L163"/>
<dbReference type="InterPro" id="IPR001484">
    <property type="entry name" value="Pyrokinin_CS"/>
</dbReference>
<dbReference type="GO" id="GO:0005184">
    <property type="term" value="F:neuropeptide hormone activity"/>
    <property type="evidence" value="ECO:0007669"/>
    <property type="project" value="InterPro"/>
</dbReference>
<name>A0A8X6L163_TRICU</name>
<dbReference type="GO" id="GO:0007218">
    <property type="term" value="P:neuropeptide signaling pathway"/>
    <property type="evidence" value="ECO:0007669"/>
    <property type="project" value="UniProtKB-KW"/>
</dbReference>
<gene>
    <name evidence="5" type="primary">AVEN_150522_1</name>
    <name evidence="5" type="ORF">TNCT_200151</name>
</gene>
<keyword evidence="3" id="KW-0527">Neuropeptide</keyword>
<protein>
    <submittedName>
        <fullName evidence="5">Uncharacterized protein</fullName>
    </submittedName>
</protein>
<proteinExistence type="inferred from homology"/>
<evidence type="ECO:0000313" key="5">
    <source>
        <dbReference type="EMBL" id="GFQ91666.1"/>
    </source>
</evidence>
<evidence type="ECO:0000313" key="6">
    <source>
        <dbReference type="Proteomes" id="UP000887116"/>
    </source>
</evidence>
<sequence>MTVCGYYTDIPYLYDVPSCTNQLEERDAIPFYDSEKSQFEKRLDSLYDSAPTSLQSTESWKYILPKNDYLNAIASPQTALNRKKRSLEDLENLMDDNVEYEMTLYPSLLRQNRNDVKTIHLPSSFTPRLGKKRSDEKMDRSRSNDAFPMSAISGRSHVINLNAGNAFTPRLGRAEGSTKVHWNAFTPRFGRSEEPNRMRLNTGNAFTPRLGRSGIHMNTGGTFTSRSESPNRIPLNAGSTFTPRLG</sequence>
<keyword evidence="6" id="KW-1185">Reference proteome</keyword>
<dbReference type="PROSITE" id="PS00539">
    <property type="entry name" value="PYROKININ"/>
    <property type="match status" value="1"/>
</dbReference>
<evidence type="ECO:0000256" key="2">
    <source>
        <dbReference type="ARBA" id="ARBA00022815"/>
    </source>
</evidence>
<dbReference type="OrthoDB" id="6413756at2759"/>
<feature type="compositionally biased region" description="Basic and acidic residues" evidence="4">
    <location>
        <begin position="132"/>
        <end position="143"/>
    </location>
</feature>